<evidence type="ECO:0000313" key="2">
    <source>
        <dbReference type="Proteomes" id="UP001057402"/>
    </source>
</evidence>
<sequence>MVGRGRSGKQPQSLNDSHYRFLQFSSSKRHLEMEGLEDGFGVDRSGGGDLLPRFNIMDSSPEMEDKRPVAGAGRSSDDSMPRFKIVDSPSASEEEKTAKIERNRGFQSEAPQLNHEDDGNRRGNHEQKIKIQGRRRLCKLSSCDGDVGVNVPANEDKGEFVELNDYDSPVVERNHGDDEKGGRADDIRDILNDLSSKFELLSVEKRKVPKEKYSTDECNFSLNGMDKESKAVVPEFASAGSSFSLSPDSSKELAASPACSAVNSFESVVLGNTLSGVVEELGYTHKTSSSDCEEDSDCIMLSEKCLPKKAGGKISQIAVTEECDDSVNISDRHDDSIEFVLKGPRATYRLPPEISKILYPYQLDGLRWLWSLHSSRKGGILGDDMGLGKTMQICGFLAGLFHSRLIKRAIIVAPKTLLSHWIKELSTVGLSEMIREYYGTCPKARQYELQYVLQDKGILLTTYDIVRNNSKALQGSFNRDHDWDEDSFLWDYIILDEGHLIKNPSTQRAKSLLDIPAAHRIIISGTPIQNNLRELWALFNFCCPGLLGDKIEFKGKYEDPILRGNEKKATEREKQIGSTVAKDLREHIQPYFLRRLKSEIFPEDNSVNVGLSRKNELIVWLRMTNCQRRLYEAFLKSELVLSAFDGSPLAALTILKKICDHPLLLTQRAAEDVLEGMDSMVSPEDVIVAERLASHIANMDEGDEFLENQDSLSCKTSFIMSLLGQLIPEGHSVLIFSQTRKMLNLIQESLASSGYKYQRIDGTTKACDRTTIVNDFQEHNGAPIFLLTSQVGGLGLTLTRADRVIVVDPAWNPSTDNQSVDRAYRIGQKKDVIVYRLMTCGTVEEKIYRKQVFKGGLFKSATEHKEQMRYFSQQDLRELFSLPKEGFDVSPTQQQLHDEHDSQHQMSDFLRNHINYLETLGIAGVSHHSLLYSKTAPVQVTEEEVEVPRPPRTGFVGATSRSTSVERDVEGAEFAFNPKDIQLNRKSQSPESPGKSSEPDIKGRIDRLARMLANEAMVARLPDKGERIRRQIGELSSELDKIRVAERASMEKEVIDLDEISGNFQKLMNV</sequence>
<evidence type="ECO:0000313" key="1">
    <source>
        <dbReference type="EMBL" id="KAI4383534.1"/>
    </source>
</evidence>
<dbReference type="EMBL" id="CM042882">
    <property type="protein sequence ID" value="KAI4383534.1"/>
    <property type="molecule type" value="Genomic_DNA"/>
</dbReference>
<name>A0ACB9RX98_9MYRT</name>
<accession>A0ACB9RX98</accession>
<dbReference type="Proteomes" id="UP001057402">
    <property type="component" value="Chromosome 3"/>
</dbReference>
<organism evidence="1 2">
    <name type="scientific">Melastoma candidum</name>
    <dbReference type="NCBI Taxonomy" id="119954"/>
    <lineage>
        <taxon>Eukaryota</taxon>
        <taxon>Viridiplantae</taxon>
        <taxon>Streptophyta</taxon>
        <taxon>Embryophyta</taxon>
        <taxon>Tracheophyta</taxon>
        <taxon>Spermatophyta</taxon>
        <taxon>Magnoliopsida</taxon>
        <taxon>eudicotyledons</taxon>
        <taxon>Gunneridae</taxon>
        <taxon>Pentapetalae</taxon>
        <taxon>rosids</taxon>
        <taxon>malvids</taxon>
        <taxon>Myrtales</taxon>
        <taxon>Melastomataceae</taxon>
        <taxon>Melastomatoideae</taxon>
        <taxon>Melastomateae</taxon>
        <taxon>Melastoma</taxon>
    </lineage>
</organism>
<keyword evidence="2" id="KW-1185">Reference proteome</keyword>
<gene>
    <name evidence="1" type="ORF">MLD38_009361</name>
</gene>
<reference evidence="2" key="1">
    <citation type="journal article" date="2023" name="Front. Plant Sci.">
        <title>Chromosomal-level genome assembly of Melastoma candidum provides insights into trichome evolution.</title>
        <authorList>
            <person name="Zhong Y."/>
            <person name="Wu W."/>
            <person name="Sun C."/>
            <person name="Zou P."/>
            <person name="Liu Y."/>
            <person name="Dai S."/>
            <person name="Zhou R."/>
        </authorList>
    </citation>
    <scope>NUCLEOTIDE SEQUENCE [LARGE SCALE GENOMIC DNA]</scope>
</reference>
<comment type="caution">
    <text evidence="1">The sequence shown here is derived from an EMBL/GenBank/DDBJ whole genome shotgun (WGS) entry which is preliminary data.</text>
</comment>
<proteinExistence type="predicted"/>
<protein>
    <submittedName>
        <fullName evidence="1">Uncharacterized protein</fullName>
    </submittedName>
</protein>